<dbReference type="Proteomes" id="UP000267945">
    <property type="component" value="Chromosome"/>
</dbReference>
<dbReference type="AlphaFoldDB" id="A0A3S8SC09"/>
<proteinExistence type="predicted"/>
<gene>
    <name evidence="1" type="ORF">LH5_00946</name>
</gene>
<evidence type="ECO:0000313" key="1">
    <source>
        <dbReference type="EMBL" id="AZK91201.1"/>
    </source>
</evidence>
<organism evidence="1 2">
    <name type="scientific">Lactobacillus helveticus</name>
    <name type="common">Lactobacillus suntoryeus</name>
    <dbReference type="NCBI Taxonomy" id="1587"/>
    <lineage>
        <taxon>Bacteria</taxon>
        <taxon>Bacillati</taxon>
        <taxon>Bacillota</taxon>
        <taxon>Bacilli</taxon>
        <taxon>Lactobacillales</taxon>
        <taxon>Lactobacillaceae</taxon>
        <taxon>Lactobacillus</taxon>
    </lineage>
</organism>
<reference evidence="1 2" key="1">
    <citation type="submission" date="2017-02" db="EMBL/GenBank/DDBJ databases">
        <title>Complete genome sequence of Lactobacillus helveticus.</title>
        <authorList>
            <person name="Kim J.F."/>
            <person name="Chung Y."/>
            <person name="Kwak M."/>
        </authorList>
    </citation>
    <scope>NUCLEOTIDE SEQUENCE [LARGE SCALE GENOMIC DNA]</scope>
    <source>
        <strain evidence="1 2">LH5</strain>
    </source>
</reference>
<evidence type="ECO:0000313" key="2">
    <source>
        <dbReference type="Proteomes" id="UP000267945"/>
    </source>
</evidence>
<protein>
    <submittedName>
        <fullName evidence="1">Uncharacterized protein</fullName>
    </submittedName>
</protein>
<name>A0A3S8SC09_LACHE</name>
<dbReference type="EMBL" id="CP019581">
    <property type="protein sequence ID" value="AZK91201.1"/>
    <property type="molecule type" value="Genomic_DNA"/>
</dbReference>
<sequence length="66" mass="7535">MAVFYIKMSKTFAGLNAFFDIIEQSDLKALSMVVFYIKMSKKTFAGLNAFFDIIEMIKYISKKGCS</sequence>
<accession>A0A3S8SC09</accession>